<dbReference type="Pfam" id="PF01807">
    <property type="entry name" value="Zn_ribbon_DnaG"/>
    <property type="match status" value="1"/>
</dbReference>
<dbReference type="InterPro" id="IPR036977">
    <property type="entry name" value="DNA_primase_Znf_CHC2"/>
</dbReference>
<evidence type="ECO:0000259" key="1">
    <source>
        <dbReference type="Pfam" id="PF01807"/>
    </source>
</evidence>
<feature type="domain" description="DUF3854" evidence="2">
    <location>
        <begin position="328"/>
        <end position="423"/>
    </location>
</feature>
<reference evidence="3 4" key="1">
    <citation type="submission" date="2020-07" db="EMBL/GenBank/DDBJ databases">
        <title>Genomic Encyclopedia of Type Strains, Phase III (KMG-III): the genomes of soil and plant-associated and newly described type strains.</title>
        <authorList>
            <person name="Whitman W."/>
        </authorList>
    </citation>
    <scope>NUCLEOTIDE SEQUENCE [LARGE SCALE GENOMIC DNA]</scope>
    <source>
        <strain evidence="3 4">DSM 11255</strain>
    </source>
</reference>
<name>A0ABX2RBN2_9THEO</name>
<dbReference type="InterPro" id="IPR002694">
    <property type="entry name" value="Znf_CHC2"/>
</dbReference>
<dbReference type="Proteomes" id="UP000604066">
    <property type="component" value="Unassembled WGS sequence"/>
</dbReference>
<dbReference type="Pfam" id="PF12965">
    <property type="entry name" value="DUF3854"/>
    <property type="match status" value="1"/>
</dbReference>
<feature type="domain" description="Zinc finger CHC2-type" evidence="1">
    <location>
        <begin position="3"/>
        <end position="84"/>
    </location>
</feature>
<evidence type="ECO:0000259" key="2">
    <source>
        <dbReference type="Pfam" id="PF12965"/>
    </source>
</evidence>
<dbReference type="RefSeq" id="WP_028052163.1">
    <property type="nucleotide sequence ID" value="NZ_ATYG01000015.1"/>
</dbReference>
<comment type="caution">
    <text evidence="3">The sequence shown here is derived from an EMBL/GenBank/DDBJ whole genome shotgun (WGS) entry which is preliminary data.</text>
</comment>
<proteinExistence type="predicted"/>
<accession>A0ABX2RBN2</accession>
<organism evidence="3 4">
    <name type="scientific">Carboxydothermus ferrireducens DSM 11255</name>
    <dbReference type="NCBI Taxonomy" id="1119529"/>
    <lineage>
        <taxon>Bacteria</taxon>
        <taxon>Bacillati</taxon>
        <taxon>Bacillota</taxon>
        <taxon>Clostridia</taxon>
        <taxon>Thermoanaerobacterales</taxon>
        <taxon>Thermoanaerobacteraceae</taxon>
        <taxon>Carboxydothermus</taxon>
    </lineage>
</organism>
<evidence type="ECO:0000313" key="3">
    <source>
        <dbReference type="EMBL" id="NYE57203.1"/>
    </source>
</evidence>
<evidence type="ECO:0000313" key="4">
    <source>
        <dbReference type="Proteomes" id="UP000604066"/>
    </source>
</evidence>
<dbReference type="EMBL" id="JACCBS010000001">
    <property type="protein sequence ID" value="NYE57203.1"/>
    <property type="molecule type" value="Genomic_DNA"/>
</dbReference>
<gene>
    <name evidence="3" type="ORF">HDG70_000909</name>
</gene>
<dbReference type="InterPro" id="IPR024385">
    <property type="entry name" value="DUF3854"/>
</dbReference>
<dbReference type="Gene3D" id="3.90.580.10">
    <property type="entry name" value="Zinc finger, CHC2-type domain"/>
    <property type="match status" value="1"/>
</dbReference>
<keyword evidence="4" id="KW-1185">Reference proteome</keyword>
<protein>
    <submittedName>
        <fullName evidence="3">RNA-binding Zn-ribbon protein involved in translation (DUF1610 family)</fullName>
    </submittedName>
</protein>
<dbReference type="SUPFAM" id="SSF57783">
    <property type="entry name" value="Zinc beta-ribbon"/>
    <property type="match status" value="1"/>
</dbReference>
<sequence length="462" mass="52667">MEEFDIIEIARDFGLVQVKERGREKIFRCPFCGDSKRKTHGHLHINAERNVFKCHRCGEEGNVLQLYAYLRGISTKEAYKELKHGRDYKPYKIPRRIPLVDEEKLEYKTYPVYEEMMKILPLYDRHLKALVARGFTEDYAKANFRSIPDSPQERQEIIRKLLHKFGTLKNTPGYFTKAGRWEMMGAPGILVPVKTPAGKIAGFQIRRDNPGIITVYGEGEIKVRVEYEDENVEIAFTACQENGKAVVAGKKSLKVIYPNKVRVGTTIRIRVIHEGEEITDDAEYSIYGPAVMNTNRSGKYIWFSSAGLPNGAGITSMPTVVLKNPANKRVWVTEGILKAETAANLINSNFIGVPGITNWKHTTEILQKLRPEQILVAFDQEDNPRTREQEELLCQEIAELGKVYKVAWDKEKGKGIDDFIRAEKMTEEELLDFFGIKPEEAGVAKKVLIRLSQIFGQIAENL</sequence>